<dbReference type="Proteomes" id="UP000199060">
    <property type="component" value="Unassembled WGS sequence"/>
</dbReference>
<dbReference type="AlphaFoldDB" id="A0A1G6T4C4"/>
<proteinExistence type="predicted"/>
<name>A0A1G6T4C4_9BACT</name>
<accession>A0A1G6T4C4</accession>
<keyword evidence="2" id="KW-1185">Reference proteome</keyword>
<evidence type="ECO:0000313" key="1">
    <source>
        <dbReference type="EMBL" id="SDD23386.1"/>
    </source>
</evidence>
<evidence type="ECO:0000313" key="2">
    <source>
        <dbReference type="Proteomes" id="UP000199060"/>
    </source>
</evidence>
<dbReference type="EMBL" id="FNAC01000020">
    <property type="protein sequence ID" value="SDD23386.1"/>
    <property type="molecule type" value="Genomic_DNA"/>
</dbReference>
<organism evidence="1 2">
    <name type="scientific">Algoriphagus faecimaris</name>
    <dbReference type="NCBI Taxonomy" id="686796"/>
    <lineage>
        <taxon>Bacteria</taxon>
        <taxon>Pseudomonadati</taxon>
        <taxon>Bacteroidota</taxon>
        <taxon>Cytophagia</taxon>
        <taxon>Cytophagales</taxon>
        <taxon>Cyclobacteriaceae</taxon>
        <taxon>Algoriphagus</taxon>
    </lineage>
</organism>
<protein>
    <submittedName>
        <fullName evidence="1">Uncharacterized protein</fullName>
    </submittedName>
</protein>
<reference evidence="2" key="1">
    <citation type="submission" date="2016-10" db="EMBL/GenBank/DDBJ databases">
        <authorList>
            <person name="Varghese N."/>
            <person name="Submissions S."/>
        </authorList>
    </citation>
    <scope>NUCLEOTIDE SEQUENCE [LARGE SCALE GENOMIC DNA]</scope>
    <source>
        <strain evidence="2">DSM 23095</strain>
    </source>
</reference>
<sequence>MNEQVSLSTLKMTLNLFVLLYQSGQVRHENDLA</sequence>
<gene>
    <name evidence="1" type="ORF">SAMN04488104_102039</name>
</gene>